<evidence type="ECO:0008006" key="2">
    <source>
        <dbReference type="Google" id="ProtNLM"/>
    </source>
</evidence>
<comment type="caution">
    <text evidence="1">The sequence shown here is derived from an EMBL/GenBank/DDBJ whole genome shotgun (WGS) entry which is preliminary data.</text>
</comment>
<name>A0A0F9AC17_9ZZZZ</name>
<dbReference type="AlphaFoldDB" id="A0A0F9AC17"/>
<dbReference type="SUPFAM" id="SSF110849">
    <property type="entry name" value="ParB/Sulfiredoxin"/>
    <property type="match status" value="1"/>
</dbReference>
<dbReference type="EMBL" id="LAZR01043482">
    <property type="protein sequence ID" value="KKL06960.1"/>
    <property type="molecule type" value="Genomic_DNA"/>
</dbReference>
<reference evidence="1" key="1">
    <citation type="journal article" date="2015" name="Nature">
        <title>Complex archaea that bridge the gap between prokaryotes and eukaryotes.</title>
        <authorList>
            <person name="Spang A."/>
            <person name="Saw J.H."/>
            <person name="Jorgensen S.L."/>
            <person name="Zaremba-Niedzwiedzka K."/>
            <person name="Martijn J."/>
            <person name="Lind A.E."/>
            <person name="van Eijk R."/>
            <person name="Schleper C."/>
            <person name="Guy L."/>
            <person name="Ettema T.J."/>
        </authorList>
    </citation>
    <scope>NUCLEOTIDE SEQUENCE</scope>
</reference>
<protein>
    <recommendedName>
        <fullName evidence="2">ParB/Sulfiredoxin domain-containing protein</fullName>
    </recommendedName>
</protein>
<dbReference type="InterPro" id="IPR036086">
    <property type="entry name" value="ParB/Sulfiredoxin_sf"/>
</dbReference>
<proteinExistence type="predicted"/>
<sequence length="319" mass="36732">MIEQVEISSFDLRYESCRMKSRVAENILLGSMLEYGIRDPLQGVDTDEVRILLDGFKRYRCAKRLSIGIVPYCSLGNDEALGIIELLRLSNSNSLSILEQAKLIDELITVHRMSNWEIANLLEKSKSWVSMRSGIIGEMSVCVRNKIFNDNFPVYSYMYTLRQFMRMNCITKKDVDEFVDLVSGKHLSIRDIELLAHGFFKGSEEFRQQIKCGNISWGLSRLKESSANTTSCTELEQDMLKDMEITQKYMQRVTYKSKDTRFKTNSFFSQANLLSGGIVRQIEAFSKATQANLLVTGLISRRESFFKKMEEFHDRSGQT</sequence>
<organism evidence="1">
    <name type="scientific">marine sediment metagenome</name>
    <dbReference type="NCBI Taxonomy" id="412755"/>
    <lineage>
        <taxon>unclassified sequences</taxon>
        <taxon>metagenomes</taxon>
        <taxon>ecological metagenomes</taxon>
    </lineage>
</organism>
<gene>
    <name evidence="1" type="ORF">LCGC14_2590800</name>
</gene>
<evidence type="ECO:0000313" key="1">
    <source>
        <dbReference type="EMBL" id="KKL06960.1"/>
    </source>
</evidence>
<accession>A0A0F9AC17</accession>